<dbReference type="Proteomes" id="UP000186583">
    <property type="component" value="Unassembled WGS sequence"/>
</dbReference>
<evidence type="ECO:0000313" key="3">
    <source>
        <dbReference type="Proteomes" id="UP000186583"/>
    </source>
</evidence>
<accession>A0A1Q8RQQ7</accession>
<keyword evidence="3" id="KW-1185">Reference proteome</keyword>
<comment type="caution">
    <text evidence="2">The sequence shown here is derived from an EMBL/GenBank/DDBJ whole genome shotgun (WGS) entry which is preliminary data.</text>
</comment>
<sequence>MADQDPSEIDPEMAAFLGFSSFGTQPAAKKRKYNHRADAATSADAAAASATGANQIALAPRAPAPVPVPAPAPSGPNADEIALDSEDDAPVAGGDGAADADKDAEEGGAALYADPSVAPALAHAQSLIDELATRGAASDASPNGAAQSLPATLPRRPEASWGAGMGSLPTMPAREHDAAAGHQPRGRRHQNQCQREDGKPWWEGYYDPTSNDNPWEKLERAAGVPARGSWVPRAEQVRAA</sequence>
<feature type="compositionally biased region" description="Polar residues" evidence="1">
    <location>
        <begin position="140"/>
        <end position="150"/>
    </location>
</feature>
<evidence type="ECO:0000256" key="1">
    <source>
        <dbReference type="SAM" id="MobiDB-lite"/>
    </source>
</evidence>
<dbReference type="EMBL" id="MPGH01000111">
    <property type="protein sequence ID" value="OLN86658.1"/>
    <property type="molecule type" value="Genomic_DNA"/>
</dbReference>
<organism evidence="2 3">
    <name type="scientific">Colletotrichum chlorophyti</name>
    <dbReference type="NCBI Taxonomy" id="708187"/>
    <lineage>
        <taxon>Eukaryota</taxon>
        <taxon>Fungi</taxon>
        <taxon>Dikarya</taxon>
        <taxon>Ascomycota</taxon>
        <taxon>Pezizomycotina</taxon>
        <taxon>Sordariomycetes</taxon>
        <taxon>Hypocreomycetidae</taxon>
        <taxon>Glomerellales</taxon>
        <taxon>Glomerellaceae</taxon>
        <taxon>Colletotrichum</taxon>
    </lineage>
</organism>
<proteinExistence type="predicted"/>
<reference evidence="2 3" key="1">
    <citation type="submission" date="2016-11" db="EMBL/GenBank/DDBJ databases">
        <title>Draft Genome Assembly of Colletotrichum chlorophyti a pathogen of herbaceous plants.</title>
        <authorList>
            <person name="Gan P."/>
            <person name="Narusaka M."/>
            <person name="Tsushima A."/>
            <person name="Narusaka Y."/>
            <person name="Takano Y."/>
            <person name="Shirasu K."/>
        </authorList>
    </citation>
    <scope>NUCLEOTIDE SEQUENCE [LARGE SCALE GENOMIC DNA]</scope>
    <source>
        <strain evidence="2 3">NTL11</strain>
    </source>
</reference>
<feature type="compositionally biased region" description="Pro residues" evidence="1">
    <location>
        <begin position="62"/>
        <end position="74"/>
    </location>
</feature>
<evidence type="ECO:0000313" key="2">
    <source>
        <dbReference type="EMBL" id="OLN86658.1"/>
    </source>
</evidence>
<protein>
    <submittedName>
        <fullName evidence="2">Uncharacterized protein</fullName>
    </submittedName>
</protein>
<gene>
    <name evidence="2" type="ORF">CCHL11_03754</name>
</gene>
<feature type="region of interest" description="Disordered" evidence="1">
    <location>
        <begin position="59"/>
        <end position="111"/>
    </location>
</feature>
<feature type="region of interest" description="Disordered" evidence="1">
    <location>
        <begin position="133"/>
        <end position="214"/>
    </location>
</feature>
<dbReference type="OrthoDB" id="5419162at2759"/>
<dbReference type="AlphaFoldDB" id="A0A1Q8RQQ7"/>
<name>A0A1Q8RQQ7_9PEZI</name>